<dbReference type="InterPro" id="IPR011004">
    <property type="entry name" value="Trimer_LpxA-like_sf"/>
</dbReference>
<dbReference type="InterPro" id="IPR050179">
    <property type="entry name" value="Trans_hexapeptide_repeat"/>
</dbReference>
<dbReference type="EMBL" id="JNSL01000017">
    <property type="protein sequence ID" value="KGA20968.1"/>
    <property type="molecule type" value="Genomic_DNA"/>
</dbReference>
<dbReference type="SUPFAM" id="SSF51161">
    <property type="entry name" value="Trimeric LpxA-like enzymes"/>
    <property type="match status" value="1"/>
</dbReference>
<evidence type="ECO:0000313" key="1">
    <source>
        <dbReference type="EMBL" id="KGA20968.1"/>
    </source>
</evidence>
<organism evidence="1">
    <name type="scientific">freshwater metagenome</name>
    <dbReference type="NCBI Taxonomy" id="449393"/>
    <lineage>
        <taxon>unclassified sequences</taxon>
        <taxon>metagenomes</taxon>
        <taxon>ecological metagenomes</taxon>
    </lineage>
</organism>
<accession>A0A094SQM3</accession>
<reference evidence="1" key="1">
    <citation type="submission" date="2014-06" db="EMBL/GenBank/DDBJ databases">
        <title>Key roles for freshwater Actinobacteria revealed by deep metagenomic sequencing.</title>
        <authorList>
            <person name="Ghai R."/>
            <person name="Mizuno C.M."/>
            <person name="Picazo A."/>
            <person name="Camacho A."/>
            <person name="Rodriguez-Valera F."/>
        </authorList>
    </citation>
    <scope>NUCLEOTIDE SEQUENCE</scope>
</reference>
<comment type="caution">
    <text evidence="1">The sequence shown here is derived from an EMBL/GenBank/DDBJ whole genome shotgun (WGS) entry which is preliminary data.</text>
</comment>
<dbReference type="PANTHER" id="PTHR43300:SF4">
    <property type="entry name" value="ACYL-[ACYL-CARRIER-PROTEIN]--UDP-N-ACETYLGLUCOSAMINE O-ACYLTRANSFERASE"/>
    <property type="match status" value="1"/>
</dbReference>
<gene>
    <name evidence="1" type="ORF">GM51_4475</name>
</gene>
<dbReference type="InterPro" id="IPR001451">
    <property type="entry name" value="Hexapep"/>
</dbReference>
<evidence type="ECO:0008006" key="2">
    <source>
        <dbReference type="Google" id="ProtNLM"/>
    </source>
</evidence>
<dbReference type="Gene3D" id="2.160.10.10">
    <property type="entry name" value="Hexapeptide repeat proteins"/>
    <property type="match status" value="1"/>
</dbReference>
<dbReference type="CDD" id="cd03358">
    <property type="entry name" value="LbH_WxcM_N_like"/>
    <property type="match status" value="1"/>
</dbReference>
<name>A0A094SQM3_9ZZZZ</name>
<proteinExistence type="predicted"/>
<dbReference type="AlphaFoldDB" id="A0A094SQM3"/>
<sequence>MIGRGAYIGTGVVLGDSCKIQNYAMVYEPAILGDGVFIGPAAVLTNDQFPRATNPDLTLKSSQDWIPVGVTIKTGASIGANATCIAPVVVGEWALVGSGAVVTKDVPNFALVVGNPAKRIRWVGKAGMPLEPGEAPGIFVCPVSSELYQEISPNELVEVVQS</sequence>
<protein>
    <recommendedName>
        <fullName evidence="2">Acetylglucosamine-1-phosphate uridylyltransferase</fullName>
    </recommendedName>
</protein>
<dbReference type="Pfam" id="PF00132">
    <property type="entry name" value="Hexapep"/>
    <property type="match status" value="1"/>
</dbReference>
<dbReference type="PANTHER" id="PTHR43300">
    <property type="entry name" value="ACETYLTRANSFERASE"/>
    <property type="match status" value="1"/>
</dbReference>
<dbReference type="Pfam" id="PF14602">
    <property type="entry name" value="Hexapep_2"/>
    <property type="match status" value="1"/>
</dbReference>